<keyword evidence="2" id="KW-1185">Reference proteome</keyword>
<evidence type="ECO:0000313" key="1">
    <source>
        <dbReference type="EMBL" id="MBM7659168.1"/>
    </source>
</evidence>
<dbReference type="RefSeq" id="WP_205007706.1">
    <property type="nucleotide sequence ID" value="NZ_CBCRXA010000006.1"/>
</dbReference>
<dbReference type="EMBL" id="JAFBEV010000039">
    <property type="protein sequence ID" value="MBM7659168.1"/>
    <property type="molecule type" value="Genomic_DNA"/>
</dbReference>
<comment type="caution">
    <text evidence="1">The sequence shown here is derived from an EMBL/GenBank/DDBJ whole genome shotgun (WGS) entry which is preliminary data.</text>
</comment>
<evidence type="ECO:0000313" key="2">
    <source>
        <dbReference type="Proteomes" id="UP000823201"/>
    </source>
</evidence>
<gene>
    <name evidence="1" type="ORF">JOC27_002673</name>
</gene>
<dbReference type="Proteomes" id="UP000823201">
    <property type="component" value="Unassembled WGS sequence"/>
</dbReference>
<name>A0ABS2QBH9_9BACL</name>
<accession>A0ABS2QBH9</accession>
<protein>
    <submittedName>
        <fullName evidence="1">Uncharacterized protein</fullName>
    </submittedName>
</protein>
<proteinExistence type="predicted"/>
<reference evidence="1 2" key="1">
    <citation type="submission" date="2021-01" db="EMBL/GenBank/DDBJ databases">
        <title>Genomic Encyclopedia of Type Strains, Phase IV (KMG-IV): sequencing the most valuable type-strain genomes for metagenomic binning, comparative biology and taxonomic classification.</title>
        <authorList>
            <person name="Goeker M."/>
        </authorList>
    </citation>
    <scope>NUCLEOTIDE SEQUENCE [LARGE SCALE GENOMIC DNA]</scope>
    <source>
        <strain evidence="1 2">DSM 100968</strain>
    </source>
</reference>
<sequence length="77" mass="8695">MDQGQEKFYQYILARVPEEKQDAAKALLSESFQKQADGSFDQAYLTHFAATITPLLQPGHVQEVVAIMKKFGTNFTK</sequence>
<organism evidence="1 2">
    <name type="scientific">Sporolactobacillus spathodeae</name>
    <dbReference type="NCBI Taxonomy" id="1465502"/>
    <lineage>
        <taxon>Bacteria</taxon>
        <taxon>Bacillati</taxon>
        <taxon>Bacillota</taxon>
        <taxon>Bacilli</taxon>
        <taxon>Bacillales</taxon>
        <taxon>Sporolactobacillaceae</taxon>
        <taxon>Sporolactobacillus</taxon>
    </lineage>
</organism>